<reference evidence="3 4" key="1">
    <citation type="journal article" date="2010" name="Stand. Genomic Sci.">
        <title>Complete genome sequence of Haliangium ochraceum type strain (SMP-2).</title>
        <authorList>
            <consortium name="US DOE Joint Genome Institute (JGI-PGF)"/>
            <person name="Ivanova N."/>
            <person name="Daum C."/>
            <person name="Lang E."/>
            <person name="Abt B."/>
            <person name="Kopitz M."/>
            <person name="Saunders E."/>
            <person name="Lapidus A."/>
            <person name="Lucas S."/>
            <person name="Glavina Del Rio T."/>
            <person name="Nolan M."/>
            <person name="Tice H."/>
            <person name="Copeland A."/>
            <person name="Cheng J.F."/>
            <person name="Chen F."/>
            <person name="Bruce D."/>
            <person name="Goodwin L."/>
            <person name="Pitluck S."/>
            <person name="Mavromatis K."/>
            <person name="Pati A."/>
            <person name="Mikhailova N."/>
            <person name="Chen A."/>
            <person name="Palaniappan K."/>
            <person name="Land M."/>
            <person name="Hauser L."/>
            <person name="Chang Y.J."/>
            <person name="Jeffries C.D."/>
            <person name="Detter J.C."/>
            <person name="Brettin T."/>
            <person name="Rohde M."/>
            <person name="Goker M."/>
            <person name="Bristow J."/>
            <person name="Markowitz V."/>
            <person name="Eisen J.A."/>
            <person name="Hugenholtz P."/>
            <person name="Kyrpides N.C."/>
            <person name="Klenk H.P."/>
        </authorList>
    </citation>
    <scope>NUCLEOTIDE SEQUENCE [LARGE SCALE GENOMIC DNA]</scope>
    <source>
        <strain evidence="4">DSM 14365 / CIP 107738 / JCM 11303 / AJ 13395 / SMP-2</strain>
    </source>
</reference>
<gene>
    <name evidence="3" type="ordered locus">Hoch_3363</name>
</gene>
<feature type="transmembrane region" description="Helical" evidence="2">
    <location>
        <begin position="6"/>
        <end position="29"/>
    </location>
</feature>
<proteinExistence type="predicted"/>
<evidence type="ECO:0000313" key="4">
    <source>
        <dbReference type="Proteomes" id="UP000001880"/>
    </source>
</evidence>
<feature type="region of interest" description="Disordered" evidence="1">
    <location>
        <begin position="35"/>
        <end position="83"/>
    </location>
</feature>
<keyword evidence="2" id="KW-0472">Membrane</keyword>
<dbReference type="HOGENOM" id="CLU_2537878_0_0_7"/>
<dbReference type="EMBL" id="CP001804">
    <property type="protein sequence ID" value="ACY15865.1"/>
    <property type="molecule type" value="Genomic_DNA"/>
</dbReference>
<dbReference type="RefSeq" id="WP_012828465.1">
    <property type="nucleotide sequence ID" value="NC_013440.1"/>
</dbReference>
<name>D0LV24_HALO1</name>
<dbReference type="Proteomes" id="UP000001880">
    <property type="component" value="Chromosome"/>
</dbReference>
<keyword evidence="2" id="KW-1133">Transmembrane helix</keyword>
<evidence type="ECO:0000313" key="3">
    <source>
        <dbReference type="EMBL" id="ACY15865.1"/>
    </source>
</evidence>
<keyword evidence="2" id="KW-0812">Transmembrane</keyword>
<dbReference type="KEGG" id="hoh:Hoch_3363"/>
<sequence length="83" mass="8882">MPSSAHIIYIPAMILVGVMLGFILGSRAARNAFDMERKRDAERAEARARREERKRARQAAADAEAGGQGEAGADADERPTAGA</sequence>
<dbReference type="STRING" id="502025.Hoch_3363"/>
<organism evidence="3 4">
    <name type="scientific">Haliangium ochraceum (strain DSM 14365 / JCM 11303 / SMP-2)</name>
    <dbReference type="NCBI Taxonomy" id="502025"/>
    <lineage>
        <taxon>Bacteria</taxon>
        <taxon>Pseudomonadati</taxon>
        <taxon>Myxococcota</taxon>
        <taxon>Polyangia</taxon>
        <taxon>Haliangiales</taxon>
        <taxon>Kofleriaceae</taxon>
        <taxon>Haliangium</taxon>
    </lineage>
</organism>
<evidence type="ECO:0000256" key="1">
    <source>
        <dbReference type="SAM" id="MobiDB-lite"/>
    </source>
</evidence>
<keyword evidence="4" id="KW-1185">Reference proteome</keyword>
<accession>D0LV24</accession>
<evidence type="ECO:0000256" key="2">
    <source>
        <dbReference type="SAM" id="Phobius"/>
    </source>
</evidence>
<feature type="compositionally biased region" description="Basic and acidic residues" evidence="1">
    <location>
        <begin position="35"/>
        <end position="54"/>
    </location>
</feature>
<protein>
    <submittedName>
        <fullName evidence="3">Uncharacterized protein</fullName>
    </submittedName>
</protein>
<dbReference type="AlphaFoldDB" id="D0LV24"/>